<dbReference type="AlphaFoldDB" id="A0A4Y2R9D5"/>
<keyword evidence="3" id="KW-1185">Reference proteome</keyword>
<dbReference type="EMBL" id="BGPR01143294">
    <property type="protein sequence ID" value="GBN72070.1"/>
    <property type="molecule type" value="Genomic_DNA"/>
</dbReference>
<feature type="region of interest" description="Disordered" evidence="1">
    <location>
        <begin position="1"/>
        <end position="30"/>
    </location>
</feature>
<reference evidence="2 3" key="1">
    <citation type="journal article" date="2019" name="Sci. Rep.">
        <title>Orb-weaving spider Araneus ventricosus genome elucidates the spidroin gene catalogue.</title>
        <authorList>
            <person name="Kono N."/>
            <person name="Nakamura H."/>
            <person name="Ohtoshi R."/>
            <person name="Moran D.A.P."/>
            <person name="Shinohara A."/>
            <person name="Yoshida Y."/>
            <person name="Fujiwara M."/>
            <person name="Mori M."/>
            <person name="Tomita M."/>
            <person name="Arakawa K."/>
        </authorList>
    </citation>
    <scope>NUCLEOTIDE SEQUENCE [LARGE SCALE GENOMIC DNA]</scope>
</reference>
<accession>A0A4Y2R9D5</accession>
<sequence>MFGSRVPIVPSSKQKKGESQMEQDWSCRPDDPISPIPGDECVLLCPMLCGGLALWSKNKTPKLKNPGRALQPH</sequence>
<protein>
    <submittedName>
        <fullName evidence="2">Uncharacterized protein</fullName>
    </submittedName>
</protein>
<feature type="compositionally biased region" description="Basic and acidic residues" evidence="1">
    <location>
        <begin position="15"/>
        <end position="30"/>
    </location>
</feature>
<dbReference type="Proteomes" id="UP000499080">
    <property type="component" value="Unassembled WGS sequence"/>
</dbReference>
<proteinExistence type="predicted"/>
<name>A0A4Y2R9D5_ARAVE</name>
<comment type="caution">
    <text evidence="2">The sequence shown here is derived from an EMBL/GenBank/DDBJ whole genome shotgun (WGS) entry which is preliminary data.</text>
</comment>
<evidence type="ECO:0000313" key="3">
    <source>
        <dbReference type="Proteomes" id="UP000499080"/>
    </source>
</evidence>
<evidence type="ECO:0000256" key="1">
    <source>
        <dbReference type="SAM" id="MobiDB-lite"/>
    </source>
</evidence>
<evidence type="ECO:0000313" key="2">
    <source>
        <dbReference type="EMBL" id="GBN72070.1"/>
    </source>
</evidence>
<organism evidence="2 3">
    <name type="scientific">Araneus ventricosus</name>
    <name type="common">Orbweaver spider</name>
    <name type="synonym">Epeira ventricosa</name>
    <dbReference type="NCBI Taxonomy" id="182803"/>
    <lineage>
        <taxon>Eukaryota</taxon>
        <taxon>Metazoa</taxon>
        <taxon>Ecdysozoa</taxon>
        <taxon>Arthropoda</taxon>
        <taxon>Chelicerata</taxon>
        <taxon>Arachnida</taxon>
        <taxon>Araneae</taxon>
        <taxon>Araneomorphae</taxon>
        <taxon>Entelegynae</taxon>
        <taxon>Araneoidea</taxon>
        <taxon>Araneidae</taxon>
        <taxon>Araneus</taxon>
    </lineage>
</organism>
<gene>
    <name evidence="2" type="ORF">AVEN_48435_1</name>
</gene>